<proteinExistence type="predicted"/>
<sequence length="510" mass="58097">MAGGAYSEMLRQGQKLAEQEKNRKKKTAAQSKDDMTASLLADLESNPYEQALQNKFESQKALFRSNTPEKSNRQIQHTNPTYESNTPPTKSEESATSSTTRRHLTSVPLNHEEGLGDKKNSSSPGTNPTYESNTQTQHTDPTHESNRGYVGPDCWKRVLDSKSQHTNPTGGVLDPTHESNTRIQHTDPTHETENPTQQNPPKNFLNFKKIVRTKSQKKVWAYLEKFGDQITTNALIHKETGVAIGTVRDILRKFEREGFLEKKKWADTDGRQGLKITLKIPHFANPTHESNTQIQLSDPTVGFALLERKKEYSLTKENNVELKTDSTLQHPIHGQAASEWDLTEKNIAAAWPLIHQKGWGRSQLSQLKPIFDARDIPFDIVRQALNYVEWELKEHGEVRDKAQKPVSDPVAWLFVALKKTGYYAKPLGYESPAEKLAREQAEEAQRIRAYEQKAAQNGYSQKSKKAMEWFHDLSEDEQQIILYAQPGGGHEPNVHWILREWSRRNDSFGK</sequence>
<feature type="region of interest" description="Disordered" evidence="1">
    <location>
        <begin position="1"/>
        <end position="34"/>
    </location>
</feature>
<keyword evidence="3" id="KW-1185">Reference proteome</keyword>
<feature type="compositionally biased region" description="Basic and acidic residues" evidence="1">
    <location>
        <begin position="175"/>
        <end position="193"/>
    </location>
</feature>
<feature type="compositionally biased region" description="Low complexity" evidence="1">
    <location>
        <begin position="86"/>
        <end position="99"/>
    </location>
</feature>
<protein>
    <submittedName>
        <fullName evidence="2">Uncharacterized protein</fullName>
    </submittedName>
</protein>
<feature type="compositionally biased region" description="Polar residues" evidence="1">
    <location>
        <begin position="64"/>
        <end position="85"/>
    </location>
</feature>
<reference evidence="2 3" key="1">
    <citation type="submission" date="2017-02" db="EMBL/GenBank/DDBJ databases">
        <authorList>
            <person name="Peterson S.W."/>
        </authorList>
    </citation>
    <scope>NUCLEOTIDE SEQUENCE [LARGE SCALE GENOMIC DNA]</scope>
    <source>
        <strain evidence="2 3">DSM 18034</strain>
    </source>
</reference>
<dbReference type="AlphaFoldDB" id="A0A1T4WYJ6"/>
<organism evidence="2 3">
    <name type="scientific">Desulfobaculum bizertense DSM 18034</name>
    <dbReference type="NCBI Taxonomy" id="1121442"/>
    <lineage>
        <taxon>Bacteria</taxon>
        <taxon>Pseudomonadati</taxon>
        <taxon>Thermodesulfobacteriota</taxon>
        <taxon>Desulfovibrionia</taxon>
        <taxon>Desulfovibrionales</taxon>
        <taxon>Desulfovibrionaceae</taxon>
        <taxon>Desulfobaculum</taxon>
    </lineage>
</organism>
<dbReference type="Proteomes" id="UP000189733">
    <property type="component" value="Unassembled WGS sequence"/>
</dbReference>
<name>A0A1T4WYJ6_9BACT</name>
<gene>
    <name evidence="2" type="ORF">SAMN02745702_02779</name>
</gene>
<feature type="compositionally biased region" description="Polar residues" evidence="1">
    <location>
        <begin position="121"/>
        <end position="139"/>
    </location>
</feature>
<evidence type="ECO:0000313" key="3">
    <source>
        <dbReference type="Proteomes" id="UP000189733"/>
    </source>
</evidence>
<dbReference type="RefSeq" id="WP_078686045.1">
    <property type="nucleotide sequence ID" value="NZ_FUYA01000012.1"/>
</dbReference>
<accession>A0A1T4WYJ6</accession>
<evidence type="ECO:0000313" key="2">
    <source>
        <dbReference type="EMBL" id="SKA82237.1"/>
    </source>
</evidence>
<feature type="compositionally biased region" description="Basic and acidic residues" evidence="1">
    <location>
        <begin position="110"/>
        <end position="120"/>
    </location>
</feature>
<dbReference type="OrthoDB" id="5447271at2"/>
<feature type="region of interest" description="Disordered" evidence="1">
    <location>
        <begin position="52"/>
        <end position="203"/>
    </location>
</feature>
<dbReference type="EMBL" id="FUYA01000012">
    <property type="protein sequence ID" value="SKA82237.1"/>
    <property type="molecule type" value="Genomic_DNA"/>
</dbReference>
<feature type="compositionally biased region" description="Basic and acidic residues" evidence="1">
    <location>
        <begin position="154"/>
        <end position="163"/>
    </location>
</feature>
<evidence type="ECO:0000256" key="1">
    <source>
        <dbReference type="SAM" id="MobiDB-lite"/>
    </source>
</evidence>